<dbReference type="InterPro" id="IPR029057">
    <property type="entry name" value="PRTase-like"/>
</dbReference>
<comment type="caution">
    <text evidence="2">The sequence shown here is derived from an EMBL/GenBank/DDBJ whole genome shotgun (WGS) entry which is preliminary data.</text>
</comment>
<sequence>MLFRDRAAAGQQLAERLASRRLTDPVVLALPRGGVPVGYQVAVQLDAPLDIILVRKIGVPWQRELAVGAVADGDHPEVVTNRSIQAELGLSDEYVKEESEQQLREIERRRHLYLGDRAPLPVRGRTAILVDDGIATGATVRAALQATRRRQPHTIILAVPVAPAETIDALRHEADEILCLHMPADFGGVGQFYADFEQVDDTTVAALLRQNAAAMSRGARGKHKGENG</sequence>
<name>A0ABU0YGV5_9PROT</name>
<dbReference type="Gene3D" id="3.40.50.2020">
    <property type="match status" value="1"/>
</dbReference>
<reference evidence="3" key="1">
    <citation type="submission" date="2023-08" db="EMBL/GenBank/DDBJ databases">
        <title>Rhodospirillaceae gen. nov., a novel taxon isolated from the Yangtze River Yuezi River estuary sludge.</title>
        <authorList>
            <person name="Ruan L."/>
        </authorList>
    </citation>
    <scope>NUCLEOTIDE SEQUENCE [LARGE SCALE GENOMIC DNA]</scope>
    <source>
        <strain evidence="3">R-7</strain>
    </source>
</reference>
<dbReference type="CDD" id="cd06223">
    <property type="entry name" value="PRTases_typeI"/>
    <property type="match status" value="1"/>
</dbReference>
<protein>
    <submittedName>
        <fullName evidence="2">Phosphoribosyltransferase</fullName>
    </submittedName>
</protein>
<evidence type="ECO:0000259" key="1">
    <source>
        <dbReference type="Pfam" id="PF00156"/>
    </source>
</evidence>
<keyword evidence="3" id="KW-1185">Reference proteome</keyword>
<proteinExistence type="predicted"/>
<dbReference type="Pfam" id="PF00156">
    <property type="entry name" value="Pribosyltran"/>
    <property type="match status" value="1"/>
</dbReference>
<dbReference type="RefSeq" id="WP_379954360.1">
    <property type="nucleotide sequence ID" value="NZ_JAUYVI010000002.1"/>
</dbReference>
<evidence type="ECO:0000313" key="3">
    <source>
        <dbReference type="Proteomes" id="UP001230156"/>
    </source>
</evidence>
<organism evidence="2 3">
    <name type="scientific">Dongia sedimenti</name>
    <dbReference type="NCBI Taxonomy" id="3064282"/>
    <lineage>
        <taxon>Bacteria</taxon>
        <taxon>Pseudomonadati</taxon>
        <taxon>Pseudomonadota</taxon>
        <taxon>Alphaproteobacteria</taxon>
        <taxon>Rhodospirillales</taxon>
        <taxon>Dongiaceae</taxon>
        <taxon>Dongia</taxon>
    </lineage>
</organism>
<dbReference type="InterPro" id="IPR000836">
    <property type="entry name" value="PRTase_dom"/>
</dbReference>
<dbReference type="Proteomes" id="UP001230156">
    <property type="component" value="Unassembled WGS sequence"/>
</dbReference>
<keyword evidence="2" id="KW-0328">Glycosyltransferase</keyword>
<gene>
    <name evidence="2" type="ORF">Q8A70_04690</name>
</gene>
<dbReference type="Gene3D" id="3.30.1310.20">
    <property type="entry name" value="PRTase-like"/>
    <property type="match status" value="1"/>
</dbReference>
<dbReference type="SUPFAM" id="SSF53271">
    <property type="entry name" value="PRTase-like"/>
    <property type="match status" value="1"/>
</dbReference>
<dbReference type="GO" id="GO:0016757">
    <property type="term" value="F:glycosyltransferase activity"/>
    <property type="evidence" value="ECO:0007669"/>
    <property type="project" value="UniProtKB-KW"/>
</dbReference>
<dbReference type="EMBL" id="JAUYVI010000002">
    <property type="protein sequence ID" value="MDQ7246946.1"/>
    <property type="molecule type" value="Genomic_DNA"/>
</dbReference>
<evidence type="ECO:0000313" key="2">
    <source>
        <dbReference type="EMBL" id="MDQ7246946.1"/>
    </source>
</evidence>
<accession>A0ABU0YGV5</accession>
<feature type="domain" description="Phosphoribosyltransferase" evidence="1">
    <location>
        <begin position="12"/>
        <end position="195"/>
    </location>
</feature>
<keyword evidence="2" id="KW-0808">Transferase</keyword>